<dbReference type="Proteomes" id="UP001234297">
    <property type="component" value="Chromosome 5"/>
</dbReference>
<evidence type="ECO:0000313" key="2">
    <source>
        <dbReference type="Proteomes" id="UP001234297"/>
    </source>
</evidence>
<name>A0ACC2LZY4_PERAE</name>
<evidence type="ECO:0000313" key="1">
    <source>
        <dbReference type="EMBL" id="KAJ8638992.1"/>
    </source>
</evidence>
<accession>A0ACC2LZY4</accession>
<reference evidence="1 2" key="1">
    <citation type="journal article" date="2022" name="Hortic Res">
        <title>A haplotype resolved chromosomal level avocado genome allows analysis of novel avocado genes.</title>
        <authorList>
            <person name="Nath O."/>
            <person name="Fletcher S.J."/>
            <person name="Hayward A."/>
            <person name="Shaw L.M."/>
            <person name="Masouleh A.K."/>
            <person name="Furtado A."/>
            <person name="Henry R.J."/>
            <person name="Mitter N."/>
        </authorList>
    </citation>
    <scope>NUCLEOTIDE SEQUENCE [LARGE SCALE GENOMIC DNA]</scope>
    <source>
        <strain evidence="2">cv. Hass</strain>
    </source>
</reference>
<gene>
    <name evidence="1" type="ORF">MRB53_015686</name>
</gene>
<proteinExistence type="predicted"/>
<sequence length="187" mass="21188">MQLELVHSDVFGRIKDPSIGGSKFDKKAIRCIFVGYDSERKAWRCIDPSTNRPYISRNVVFDEASAWRSSYQVPLPNSQIFDDELQERINLEFTPEPEVVEQHHELSGRSMESGLRSVEPNQEVGEVSPSITSEQTTDMFTKGLCHSKFSKFTKELGIVHRDLALRGSVGSHCQFPTNVTSLVMSYD</sequence>
<dbReference type="EMBL" id="CM056813">
    <property type="protein sequence ID" value="KAJ8638992.1"/>
    <property type="molecule type" value="Genomic_DNA"/>
</dbReference>
<keyword evidence="2" id="KW-1185">Reference proteome</keyword>
<protein>
    <submittedName>
        <fullName evidence="1">Uncharacterized protein</fullName>
    </submittedName>
</protein>
<organism evidence="1 2">
    <name type="scientific">Persea americana</name>
    <name type="common">Avocado</name>
    <dbReference type="NCBI Taxonomy" id="3435"/>
    <lineage>
        <taxon>Eukaryota</taxon>
        <taxon>Viridiplantae</taxon>
        <taxon>Streptophyta</taxon>
        <taxon>Embryophyta</taxon>
        <taxon>Tracheophyta</taxon>
        <taxon>Spermatophyta</taxon>
        <taxon>Magnoliopsida</taxon>
        <taxon>Magnoliidae</taxon>
        <taxon>Laurales</taxon>
        <taxon>Lauraceae</taxon>
        <taxon>Persea</taxon>
    </lineage>
</organism>
<comment type="caution">
    <text evidence="1">The sequence shown here is derived from an EMBL/GenBank/DDBJ whole genome shotgun (WGS) entry which is preliminary data.</text>
</comment>